<comment type="caution">
    <text evidence="3">The sequence shown here is derived from an EMBL/GenBank/DDBJ whole genome shotgun (WGS) entry which is preliminary data.</text>
</comment>
<organism evidence="3 4">
    <name type="scientific">Skeletonema marinoi</name>
    <dbReference type="NCBI Taxonomy" id="267567"/>
    <lineage>
        <taxon>Eukaryota</taxon>
        <taxon>Sar</taxon>
        <taxon>Stramenopiles</taxon>
        <taxon>Ochrophyta</taxon>
        <taxon>Bacillariophyta</taxon>
        <taxon>Coscinodiscophyceae</taxon>
        <taxon>Thalassiosirophycidae</taxon>
        <taxon>Thalassiosirales</taxon>
        <taxon>Skeletonemataceae</taxon>
        <taxon>Skeletonema</taxon>
        <taxon>Skeletonema marinoi-dohrnii complex</taxon>
    </lineage>
</organism>
<evidence type="ECO:0000256" key="1">
    <source>
        <dbReference type="SAM" id="Coils"/>
    </source>
</evidence>
<feature type="compositionally biased region" description="Basic and acidic residues" evidence="2">
    <location>
        <begin position="331"/>
        <end position="341"/>
    </location>
</feature>
<feature type="coiled-coil region" evidence="1">
    <location>
        <begin position="12"/>
        <end position="202"/>
    </location>
</feature>
<evidence type="ECO:0000256" key="2">
    <source>
        <dbReference type="SAM" id="MobiDB-lite"/>
    </source>
</evidence>
<keyword evidence="4" id="KW-1185">Reference proteome</keyword>
<feature type="compositionally biased region" description="Polar residues" evidence="2">
    <location>
        <begin position="342"/>
        <end position="351"/>
    </location>
</feature>
<proteinExistence type="predicted"/>
<feature type="region of interest" description="Disordered" evidence="2">
    <location>
        <begin position="241"/>
        <end position="280"/>
    </location>
</feature>
<dbReference type="EMBL" id="JATAAI010000021">
    <property type="protein sequence ID" value="KAK1738477.1"/>
    <property type="molecule type" value="Genomic_DNA"/>
</dbReference>
<sequence>MFRSRLRQRTEEVVTEEEVEDLKQVISKLQKQLHQIVDQEIASNNEACGLATNGIVHLNIEMEGLTEERGRLLEELNRETEALEALERQCEEELDTKRKCQEDIVRLRSAMEAAKAESNTLQAEIEQSNYFQEQVDNETYYRLLADVQNLETEKERDNIRLRRLNSERQELQSVLDQLAAERDALQEIAQKSKKELQDERMTLDMYKSHHGALHEHAERLGAVGSMDNVISSFKGFFNISRAGNEPEQPTKAVVHKNQKTTDAGREKERRVSGKSTPSNISPAAAAAVGGIAYTDSVPSSDFFRKTPKIFKIGGGGGGSRSSNPDVLKSITNEEREIHISDESSAQSSITMSDDGDEVTASMTES</sequence>
<protein>
    <submittedName>
        <fullName evidence="3">Uncharacterized protein</fullName>
    </submittedName>
</protein>
<keyword evidence="1" id="KW-0175">Coiled coil</keyword>
<name>A0AAD9D8Y8_9STRA</name>
<gene>
    <name evidence="3" type="ORF">QTG54_011146</name>
</gene>
<feature type="compositionally biased region" description="Basic and acidic residues" evidence="2">
    <location>
        <begin position="262"/>
        <end position="271"/>
    </location>
</feature>
<feature type="region of interest" description="Disordered" evidence="2">
    <location>
        <begin position="311"/>
        <end position="365"/>
    </location>
</feature>
<evidence type="ECO:0000313" key="3">
    <source>
        <dbReference type="EMBL" id="KAK1738477.1"/>
    </source>
</evidence>
<dbReference type="AlphaFoldDB" id="A0AAD9D8Y8"/>
<evidence type="ECO:0000313" key="4">
    <source>
        <dbReference type="Proteomes" id="UP001224775"/>
    </source>
</evidence>
<reference evidence="3" key="1">
    <citation type="submission" date="2023-06" db="EMBL/GenBank/DDBJ databases">
        <title>Survivors Of The Sea: Transcriptome response of Skeletonema marinoi to long-term dormancy.</title>
        <authorList>
            <person name="Pinder M.I.M."/>
            <person name="Kourtchenko O."/>
            <person name="Robertson E.K."/>
            <person name="Larsson T."/>
            <person name="Maumus F."/>
            <person name="Osuna-Cruz C.M."/>
            <person name="Vancaester E."/>
            <person name="Stenow R."/>
            <person name="Vandepoele K."/>
            <person name="Ploug H."/>
            <person name="Bruchert V."/>
            <person name="Godhe A."/>
            <person name="Topel M."/>
        </authorList>
    </citation>
    <scope>NUCLEOTIDE SEQUENCE</scope>
    <source>
        <strain evidence="3">R05AC</strain>
    </source>
</reference>
<accession>A0AAD9D8Y8</accession>
<dbReference type="Proteomes" id="UP001224775">
    <property type="component" value="Unassembled WGS sequence"/>
</dbReference>